<name>A0A1F6BFP8_9BACT</name>
<dbReference type="STRING" id="1798401.A2363_05175"/>
<sequence>MFNWNTDTKKWDKKSNSYRRWHLEQLINFGLNGEKISLPDLKKYWHALRLDPKKRRVLSLWVTH</sequence>
<organism evidence="1 2">
    <name type="scientific">Candidatus Gottesmanbacteria bacterium RIFOXYB1_FULL_47_11</name>
    <dbReference type="NCBI Taxonomy" id="1798401"/>
    <lineage>
        <taxon>Bacteria</taxon>
        <taxon>Candidatus Gottesmaniibacteriota</taxon>
    </lineage>
</organism>
<evidence type="ECO:0000313" key="2">
    <source>
        <dbReference type="Proteomes" id="UP000176186"/>
    </source>
</evidence>
<reference evidence="1 2" key="1">
    <citation type="journal article" date="2016" name="Nat. Commun.">
        <title>Thousands of microbial genomes shed light on interconnected biogeochemical processes in an aquifer system.</title>
        <authorList>
            <person name="Anantharaman K."/>
            <person name="Brown C.T."/>
            <person name="Hug L.A."/>
            <person name="Sharon I."/>
            <person name="Castelle C.J."/>
            <person name="Probst A.J."/>
            <person name="Thomas B.C."/>
            <person name="Singh A."/>
            <person name="Wilkins M.J."/>
            <person name="Karaoz U."/>
            <person name="Brodie E.L."/>
            <person name="Williams K.H."/>
            <person name="Hubbard S.S."/>
            <person name="Banfield J.F."/>
        </authorList>
    </citation>
    <scope>NUCLEOTIDE SEQUENCE [LARGE SCALE GENOMIC DNA]</scope>
</reference>
<dbReference type="EMBL" id="MFKE01000011">
    <property type="protein sequence ID" value="OGG35633.1"/>
    <property type="molecule type" value="Genomic_DNA"/>
</dbReference>
<gene>
    <name evidence="1" type="ORF">A2363_05175</name>
</gene>
<accession>A0A1F6BFP8</accession>
<evidence type="ECO:0000313" key="1">
    <source>
        <dbReference type="EMBL" id="OGG35633.1"/>
    </source>
</evidence>
<protein>
    <submittedName>
        <fullName evidence="1">Uncharacterized protein</fullName>
    </submittedName>
</protein>
<proteinExistence type="predicted"/>
<comment type="caution">
    <text evidence="1">The sequence shown here is derived from an EMBL/GenBank/DDBJ whole genome shotgun (WGS) entry which is preliminary data.</text>
</comment>
<dbReference type="AlphaFoldDB" id="A0A1F6BFP8"/>
<dbReference type="Proteomes" id="UP000176186">
    <property type="component" value="Unassembled WGS sequence"/>
</dbReference>